<evidence type="ECO:0000313" key="2">
    <source>
        <dbReference type="EMBL" id="AZS13620.1"/>
    </source>
</evidence>
<dbReference type="Proteomes" id="UP000270678">
    <property type="component" value="Chromosome"/>
</dbReference>
<dbReference type="InterPro" id="IPR007138">
    <property type="entry name" value="ABM_dom"/>
</dbReference>
<proteinExistence type="predicted"/>
<keyword evidence="2" id="KW-0503">Monooxygenase</keyword>
<gene>
    <name evidence="2" type="ORF">EI981_03430</name>
</gene>
<dbReference type="SUPFAM" id="SSF54909">
    <property type="entry name" value="Dimeric alpha+beta barrel"/>
    <property type="match status" value="1"/>
</dbReference>
<feature type="domain" description="ABM" evidence="1">
    <location>
        <begin position="21"/>
        <end position="80"/>
    </location>
</feature>
<reference evidence="3" key="1">
    <citation type="submission" date="2018-12" db="EMBL/GenBank/DDBJ databases">
        <title>Complete genome sequence of Paenibacillus sp. MBLB1234.</title>
        <authorList>
            <person name="Nam Y.-D."/>
            <person name="Kang J."/>
            <person name="Chung W.-H."/>
            <person name="Park Y.S."/>
        </authorList>
    </citation>
    <scope>NUCLEOTIDE SEQUENCE [LARGE SCALE GENOMIC DNA]</scope>
    <source>
        <strain evidence="3">MBLB1234</strain>
    </source>
</reference>
<dbReference type="RefSeq" id="WP_126995467.1">
    <property type="nucleotide sequence ID" value="NZ_CP034346.1"/>
</dbReference>
<evidence type="ECO:0000259" key="1">
    <source>
        <dbReference type="Pfam" id="PF03992"/>
    </source>
</evidence>
<dbReference type="InterPro" id="IPR052936">
    <property type="entry name" value="Jasmonate_Hydroxylase-like"/>
</dbReference>
<evidence type="ECO:0000313" key="3">
    <source>
        <dbReference type="Proteomes" id="UP000270678"/>
    </source>
</evidence>
<dbReference type="InterPro" id="IPR011008">
    <property type="entry name" value="Dimeric_a/b-barrel"/>
</dbReference>
<dbReference type="KEGG" id="plut:EI981_03430"/>
<dbReference type="Pfam" id="PF03992">
    <property type="entry name" value="ABM"/>
    <property type="match status" value="1"/>
</dbReference>
<protein>
    <submittedName>
        <fullName evidence="2">Antibiotic biosynthesis monooxygenase</fullName>
    </submittedName>
</protein>
<dbReference type="PANTHER" id="PTHR37811">
    <property type="entry name" value="BLL5343 PROTEIN"/>
    <property type="match status" value="1"/>
</dbReference>
<name>A0A3S9UTL9_9BACL</name>
<organism evidence="2 3">
    <name type="scientific">Paenibacillus lutimineralis</name>
    <dbReference type="NCBI Taxonomy" id="2707005"/>
    <lineage>
        <taxon>Bacteria</taxon>
        <taxon>Bacillati</taxon>
        <taxon>Bacillota</taxon>
        <taxon>Bacilli</taxon>
        <taxon>Bacillales</taxon>
        <taxon>Paenibacillaceae</taxon>
        <taxon>Paenibacillus</taxon>
    </lineage>
</organism>
<dbReference type="OrthoDB" id="9798439at2"/>
<dbReference type="PANTHER" id="PTHR37811:SF2">
    <property type="entry name" value="ABM DOMAIN-CONTAINING PROTEIN"/>
    <property type="match status" value="1"/>
</dbReference>
<keyword evidence="3" id="KW-1185">Reference proteome</keyword>
<dbReference type="AlphaFoldDB" id="A0A3S9UTL9"/>
<sequence length="107" mass="12521">MSEMARTPQPPYYAVIFTSERTEGDRGYAEMAEEMARLASIQPGFLGVESAREGLGITVSYWETLEAIQNWKQNERHLIAQSKGKSEWYLKYKTRICKVERDYEYKQ</sequence>
<dbReference type="GO" id="GO:0004497">
    <property type="term" value="F:monooxygenase activity"/>
    <property type="evidence" value="ECO:0007669"/>
    <property type="project" value="UniProtKB-KW"/>
</dbReference>
<dbReference type="EMBL" id="CP034346">
    <property type="protein sequence ID" value="AZS13620.1"/>
    <property type="molecule type" value="Genomic_DNA"/>
</dbReference>
<accession>A0A3S9UTL9</accession>
<dbReference type="Gene3D" id="3.30.70.100">
    <property type="match status" value="1"/>
</dbReference>
<keyword evidence="2" id="KW-0560">Oxidoreductase</keyword>